<dbReference type="AlphaFoldDB" id="A0A2P5DUJ2"/>
<evidence type="ECO:0000313" key="2">
    <source>
        <dbReference type="EMBL" id="PON76946.1"/>
    </source>
</evidence>
<evidence type="ECO:0000313" key="3">
    <source>
        <dbReference type="Proteomes" id="UP000237000"/>
    </source>
</evidence>
<protein>
    <submittedName>
        <fullName evidence="2">Uncharacterized protein</fullName>
    </submittedName>
</protein>
<dbReference type="InParanoid" id="A0A2P5DUJ2"/>
<feature type="transmembrane region" description="Helical" evidence="1">
    <location>
        <begin position="6"/>
        <end position="27"/>
    </location>
</feature>
<evidence type="ECO:0000256" key="1">
    <source>
        <dbReference type="SAM" id="Phobius"/>
    </source>
</evidence>
<name>A0A2P5DUJ2_TREOI</name>
<dbReference type="OrthoDB" id="10410116at2759"/>
<sequence length="101" mass="11252">MIELRLLLLSNGLTAVSTIDGIYFFRAHKSRVCSCLGGGGYYGLMAVWDMLNLIIAFFNSLDGGVRTRTTLLFVSTYGTLVRQLPCLSFVRVINDVLRLNE</sequence>
<dbReference type="Proteomes" id="UP000237000">
    <property type="component" value="Unassembled WGS sequence"/>
</dbReference>
<accession>A0A2P5DUJ2</accession>
<dbReference type="EMBL" id="JXTC01000248">
    <property type="protein sequence ID" value="PON76946.1"/>
    <property type="molecule type" value="Genomic_DNA"/>
</dbReference>
<keyword evidence="3" id="KW-1185">Reference proteome</keyword>
<keyword evidence="1" id="KW-0472">Membrane</keyword>
<keyword evidence="1" id="KW-0812">Transmembrane</keyword>
<gene>
    <name evidence="2" type="ORF">TorRG33x02_241310</name>
</gene>
<reference evidence="3" key="1">
    <citation type="submission" date="2016-06" db="EMBL/GenBank/DDBJ databases">
        <title>Parallel loss of symbiosis genes in relatives of nitrogen-fixing non-legume Parasponia.</title>
        <authorList>
            <person name="Van Velzen R."/>
            <person name="Holmer R."/>
            <person name="Bu F."/>
            <person name="Rutten L."/>
            <person name="Van Zeijl A."/>
            <person name="Liu W."/>
            <person name="Santuari L."/>
            <person name="Cao Q."/>
            <person name="Sharma T."/>
            <person name="Shen D."/>
            <person name="Roswanjaya Y."/>
            <person name="Wardhani T."/>
            <person name="Kalhor M.S."/>
            <person name="Jansen J."/>
            <person name="Van den Hoogen J."/>
            <person name="Gungor B."/>
            <person name="Hartog M."/>
            <person name="Hontelez J."/>
            <person name="Verver J."/>
            <person name="Yang W.-C."/>
            <person name="Schijlen E."/>
            <person name="Repin R."/>
            <person name="Schilthuizen M."/>
            <person name="Schranz E."/>
            <person name="Heidstra R."/>
            <person name="Miyata K."/>
            <person name="Fedorova E."/>
            <person name="Kohlen W."/>
            <person name="Bisseling T."/>
            <person name="Smit S."/>
            <person name="Geurts R."/>
        </authorList>
    </citation>
    <scope>NUCLEOTIDE SEQUENCE [LARGE SCALE GENOMIC DNA]</scope>
    <source>
        <strain evidence="3">cv. RG33-2</strain>
    </source>
</reference>
<organism evidence="2 3">
    <name type="scientific">Trema orientale</name>
    <name type="common">Charcoal tree</name>
    <name type="synonym">Celtis orientalis</name>
    <dbReference type="NCBI Taxonomy" id="63057"/>
    <lineage>
        <taxon>Eukaryota</taxon>
        <taxon>Viridiplantae</taxon>
        <taxon>Streptophyta</taxon>
        <taxon>Embryophyta</taxon>
        <taxon>Tracheophyta</taxon>
        <taxon>Spermatophyta</taxon>
        <taxon>Magnoliopsida</taxon>
        <taxon>eudicotyledons</taxon>
        <taxon>Gunneridae</taxon>
        <taxon>Pentapetalae</taxon>
        <taxon>rosids</taxon>
        <taxon>fabids</taxon>
        <taxon>Rosales</taxon>
        <taxon>Cannabaceae</taxon>
        <taxon>Trema</taxon>
    </lineage>
</organism>
<keyword evidence="1" id="KW-1133">Transmembrane helix</keyword>
<feature type="transmembrane region" description="Helical" evidence="1">
    <location>
        <begin position="39"/>
        <end position="58"/>
    </location>
</feature>
<proteinExistence type="predicted"/>
<comment type="caution">
    <text evidence="2">The sequence shown here is derived from an EMBL/GenBank/DDBJ whole genome shotgun (WGS) entry which is preliminary data.</text>
</comment>